<dbReference type="Gene3D" id="1.10.10.10">
    <property type="entry name" value="Winged helix-like DNA-binding domain superfamily/Winged helix DNA-binding domain"/>
    <property type="match status" value="1"/>
</dbReference>
<dbReference type="SUPFAM" id="SSF88659">
    <property type="entry name" value="Sigma3 and sigma4 domains of RNA polymerase sigma factors"/>
    <property type="match status" value="1"/>
</dbReference>
<comment type="caution">
    <text evidence="7">The sequence shown here is derived from an EMBL/GenBank/DDBJ whole genome shotgun (WGS) entry which is preliminary data.</text>
</comment>
<protein>
    <submittedName>
        <fullName evidence="7">Sigma-70 family RNA polymerase sigma factor</fullName>
    </submittedName>
</protein>
<dbReference type="InterPro" id="IPR036388">
    <property type="entry name" value="WH-like_DNA-bd_sf"/>
</dbReference>
<dbReference type="InterPro" id="IPR013249">
    <property type="entry name" value="RNA_pol_sigma70_r4_t2"/>
</dbReference>
<proteinExistence type="inferred from homology"/>
<comment type="similarity">
    <text evidence="1">Belongs to the sigma-70 factor family. ECF subfamily.</text>
</comment>
<sequence>MDSDKGLAQTKPTPRVTRRIKVREEASAFFRAGYRKLLQTVMYAGADLHEADEAIATTIKEMLPRWDAIDDHVAFARRAAISNFLKEKTRNLDRIRRRQVEKRAGTAESREDPGMTVWEDREWVLQMLNSLSPGQRDVMAYIVDGFTPTEIATLLGRSPDAIRQSLKEARARLMEARQREWAAERAPLPHHNPARKEGR</sequence>
<evidence type="ECO:0000313" key="8">
    <source>
        <dbReference type="Proteomes" id="UP000601027"/>
    </source>
</evidence>
<evidence type="ECO:0000313" key="7">
    <source>
        <dbReference type="EMBL" id="MBM0233184.1"/>
    </source>
</evidence>
<evidence type="ECO:0000259" key="6">
    <source>
        <dbReference type="SMART" id="SM00421"/>
    </source>
</evidence>
<keyword evidence="2" id="KW-0805">Transcription regulation</keyword>
<keyword evidence="4" id="KW-0804">Transcription</keyword>
<evidence type="ECO:0000256" key="1">
    <source>
        <dbReference type="ARBA" id="ARBA00010641"/>
    </source>
</evidence>
<organism evidence="7 8">
    <name type="scientific">Micromonospora parastrephiae</name>
    <dbReference type="NCBI Taxonomy" id="2806101"/>
    <lineage>
        <taxon>Bacteria</taxon>
        <taxon>Bacillati</taxon>
        <taxon>Actinomycetota</taxon>
        <taxon>Actinomycetes</taxon>
        <taxon>Micromonosporales</taxon>
        <taxon>Micromonosporaceae</taxon>
        <taxon>Micromonospora</taxon>
    </lineage>
</organism>
<dbReference type="EMBL" id="JAEVHM010000068">
    <property type="protein sequence ID" value="MBM0233184.1"/>
    <property type="molecule type" value="Genomic_DNA"/>
</dbReference>
<dbReference type="SMART" id="SM00421">
    <property type="entry name" value="HTH_LUXR"/>
    <property type="match status" value="1"/>
</dbReference>
<name>A0ABS1XVL0_9ACTN</name>
<dbReference type="InterPro" id="IPR000792">
    <property type="entry name" value="Tscrpt_reg_LuxR_C"/>
</dbReference>
<reference evidence="7 8" key="1">
    <citation type="submission" date="2021-01" db="EMBL/GenBank/DDBJ databases">
        <title>Draft genome sequence of Micromonospora sp. strain STR1_7.</title>
        <authorList>
            <person name="Karlyshev A."/>
            <person name="Jawad R."/>
        </authorList>
    </citation>
    <scope>NUCLEOTIDE SEQUENCE [LARGE SCALE GENOMIC DNA]</scope>
    <source>
        <strain evidence="7 8">STR1-7</strain>
    </source>
</reference>
<evidence type="ECO:0000256" key="4">
    <source>
        <dbReference type="ARBA" id="ARBA00023163"/>
    </source>
</evidence>
<dbReference type="RefSeq" id="WP_203175988.1">
    <property type="nucleotide sequence ID" value="NZ_JAEVHM010000068.1"/>
</dbReference>
<evidence type="ECO:0000256" key="2">
    <source>
        <dbReference type="ARBA" id="ARBA00023015"/>
    </source>
</evidence>
<evidence type="ECO:0000256" key="5">
    <source>
        <dbReference type="SAM" id="MobiDB-lite"/>
    </source>
</evidence>
<keyword evidence="3" id="KW-0731">Sigma factor</keyword>
<dbReference type="Proteomes" id="UP000601027">
    <property type="component" value="Unassembled WGS sequence"/>
</dbReference>
<evidence type="ECO:0000256" key="3">
    <source>
        <dbReference type="ARBA" id="ARBA00023082"/>
    </source>
</evidence>
<keyword evidence="8" id="KW-1185">Reference proteome</keyword>
<dbReference type="InterPro" id="IPR013324">
    <property type="entry name" value="RNA_pol_sigma_r3/r4-like"/>
</dbReference>
<feature type="region of interest" description="Disordered" evidence="5">
    <location>
        <begin position="178"/>
        <end position="199"/>
    </location>
</feature>
<gene>
    <name evidence="7" type="ORF">JNW91_15725</name>
</gene>
<dbReference type="Pfam" id="PF08281">
    <property type="entry name" value="Sigma70_r4_2"/>
    <property type="match status" value="1"/>
</dbReference>
<feature type="domain" description="HTH luxR-type" evidence="6">
    <location>
        <begin position="128"/>
        <end position="186"/>
    </location>
</feature>
<accession>A0ABS1XVL0</accession>